<evidence type="ECO:0000259" key="1">
    <source>
        <dbReference type="Pfam" id="PF01610"/>
    </source>
</evidence>
<dbReference type="EMBL" id="LGKP01000042">
    <property type="protein sequence ID" value="KPL80018.1"/>
    <property type="molecule type" value="Genomic_DNA"/>
</dbReference>
<accession>A0A0N8GP63</accession>
<dbReference type="Proteomes" id="UP000050277">
    <property type="component" value="Unassembled WGS sequence"/>
</dbReference>
<evidence type="ECO:0000313" key="5">
    <source>
        <dbReference type="Proteomes" id="UP000050277"/>
    </source>
</evidence>
<dbReference type="NCBIfam" id="NF033550">
    <property type="entry name" value="transpos_ISL3"/>
    <property type="match status" value="1"/>
</dbReference>
<dbReference type="InterPro" id="IPR047951">
    <property type="entry name" value="Transpos_ISL3"/>
</dbReference>
<dbReference type="InterPro" id="IPR029261">
    <property type="entry name" value="Transposase_Znf"/>
</dbReference>
<evidence type="ECO:0008006" key="6">
    <source>
        <dbReference type="Google" id="ProtNLM"/>
    </source>
</evidence>
<dbReference type="InterPro" id="IPR002560">
    <property type="entry name" value="Transposase_DDE"/>
</dbReference>
<gene>
    <name evidence="4" type="ORF">SE18_25905</name>
</gene>
<dbReference type="OrthoDB" id="287363at2"/>
<dbReference type="AlphaFoldDB" id="A0A0N8GP63"/>
<name>A0A0N8GP63_9CHLR</name>
<organism evidence="4 5">
    <name type="scientific">Herpetosiphon geysericola</name>
    <dbReference type="NCBI Taxonomy" id="70996"/>
    <lineage>
        <taxon>Bacteria</taxon>
        <taxon>Bacillati</taxon>
        <taxon>Chloroflexota</taxon>
        <taxon>Chloroflexia</taxon>
        <taxon>Herpetosiphonales</taxon>
        <taxon>Herpetosiphonaceae</taxon>
        <taxon>Herpetosiphon</taxon>
    </lineage>
</organism>
<evidence type="ECO:0000313" key="4">
    <source>
        <dbReference type="EMBL" id="KPL80018.1"/>
    </source>
</evidence>
<dbReference type="RefSeq" id="WP_152976772.1">
    <property type="nucleotide sequence ID" value="NZ_LGKP01000042.1"/>
</dbReference>
<comment type="caution">
    <text evidence="4">The sequence shown here is derived from an EMBL/GenBank/DDBJ whole genome shotgun (WGS) entry which is preliminary data.</text>
</comment>
<evidence type="ECO:0000259" key="3">
    <source>
        <dbReference type="Pfam" id="PF14690"/>
    </source>
</evidence>
<dbReference type="Pfam" id="PF02796">
    <property type="entry name" value="HTH_7"/>
    <property type="match status" value="1"/>
</dbReference>
<protein>
    <recommendedName>
        <fullName evidence="6">HTH IS21-type domain-containing protein</fullName>
    </recommendedName>
</protein>
<proteinExistence type="predicted"/>
<dbReference type="Pfam" id="PF01610">
    <property type="entry name" value="DDE_Tnp_ISL3"/>
    <property type="match status" value="2"/>
</dbReference>
<dbReference type="InterPro" id="IPR006120">
    <property type="entry name" value="Resolvase_HTH_dom"/>
</dbReference>
<dbReference type="STRING" id="70996.SE18_25905"/>
<feature type="domain" description="Transposase IS204/IS1001/IS1096/IS1165 DDE" evidence="1">
    <location>
        <begin position="434"/>
        <end position="550"/>
    </location>
</feature>
<reference evidence="4 5" key="1">
    <citation type="submission" date="2015-07" db="EMBL/GenBank/DDBJ databases">
        <title>Whole genome sequence of Herpetosiphon geysericola DSM 7119.</title>
        <authorList>
            <person name="Hemp J."/>
            <person name="Ward L.M."/>
            <person name="Pace L.A."/>
            <person name="Fischer W.W."/>
        </authorList>
    </citation>
    <scope>NUCLEOTIDE SEQUENCE [LARGE SCALE GENOMIC DNA]</scope>
    <source>
        <strain evidence="4 5">DSM 7119</strain>
    </source>
</reference>
<feature type="domain" description="Resolvase HTH" evidence="2">
    <location>
        <begin position="312"/>
        <end position="343"/>
    </location>
</feature>
<dbReference type="GO" id="GO:0003677">
    <property type="term" value="F:DNA binding"/>
    <property type="evidence" value="ECO:0007669"/>
    <property type="project" value="InterPro"/>
</dbReference>
<feature type="domain" description="Transposase IS204/IS1001/IS1096/IS1165 zinc-finger" evidence="3">
    <location>
        <begin position="41"/>
        <end position="85"/>
    </location>
</feature>
<dbReference type="PANTHER" id="PTHR33498">
    <property type="entry name" value="TRANSPOSASE FOR INSERTION SEQUENCE ELEMENT IS1557"/>
    <property type="match status" value="1"/>
</dbReference>
<keyword evidence="5" id="KW-1185">Reference proteome</keyword>
<feature type="domain" description="Transposase IS204/IS1001/IS1096/IS1165 DDE" evidence="1">
    <location>
        <begin position="160"/>
        <end position="248"/>
    </location>
</feature>
<dbReference type="Pfam" id="PF14690">
    <property type="entry name" value="Zn_ribbon_ISL3"/>
    <property type="match status" value="1"/>
</dbReference>
<dbReference type="PANTHER" id="PTHR33498:SF1">
    <property type="entry name" value="TRANSPOSASE FOR INSERTION SEQUENCE ELEMENT IS1557"/>
    <property type="match status" value="1"/>
</dbReference>
<dbReference type="GO" id="GO:0000150">
    <property type="term" value="F:DNA strand exchange activity"/>
    <property type="evidence" value="ECO:0007669"/>
    <property type="project" value="InterPro"/>
</dbReference>
<evidence type="ECO:0000259" key="2">
    <source>
        <dbReference type="Pfam" id="PF02796"/>
    </source>
</evidence>
<sequence>MDELQTTLQSLVVGDSGILIDTITMQAQDCQITAHCTTLVASCPSCATPSSSVHSRYRRRLADRTVGTTSVTLQLTVRRFRCRNHGCHQQIFAERLPALMAPHQRSTIRLAHAFQTMGLALGGRPGARVAQTLGMPTSHTTMLRRIHQLPIPPITTPTAIGIDEWAWRKRTAYGCIVVDLHTNRVLDLLPDQAQSTIVTWLRQYPSIQIVSRDRGGGFAAAITAALPTATQVVDRWHLIKNYGEALEAALLSKRAVLRAACTPPESAADVPLIDPFVGALTRTGRHGPDAPMLEADIAARRERHAVLCALHAQIHTLRATGADIVSIAKMVSTTRATVYRYLAMETPPDWVQPRRRTTLDPYKAFLLQQWSAGCQSPRQLWRMIRAQGFTGAETVVTRYLAFMGCQKTKPRPMIHPTYALNNGRIPSAGHTAQWVLLAPMRRTANQQAFLDAVAAADPDCATLITLSEQFLAMIRANEAAALTAWITAAITTTTGHLHRFAQRLRQDEAAVRAGIAGPWSNGPVEGQIHRLKLLKRQAYGRASLALLRIRLIAQPPATAPP</sequence>